<sequence>MNLSTSVKELQFKKVTNITYKVHRALNTPLISDVEILKPSNTKENNIKLVFSDLKNGEQECEVIFCTVHLL</sequence>
<evidence type="ECO:0000313" key="2">
    <source>
        <dbReference type="Proteomes" id="UP000266861"/>
    </source>
</evidence>
<proteinExistence type="predicted"/>
<reference evidence="1 2" key="1">
    <citation type="submission" date="2018-08" db="EMBL/GenBank/DDBJ databases">
        <title>Genome and evolution of the arbuscular mycorrhizal fungus Diversispora epigaea (formerly Glomus versiforme) and its bacterial endosymbionts.</title>
        <authorList>
            <person name="Sun X."/>
            <person name="Fei Z."/>
            <person name="Harrison M."/>
        </authorList>
    </citation>
    <scope>NUCLEOTIDE SEQUENCE [LARGE SCALE GENOMIC DNA]</scope>
    <source>
        <strain evidence="1 2">IT104</strain>
    </source>
</reference>
<dbReference type="EMBL" id="PQFF01000319">
    <property type="protein sequence ID" value="RHZ61250.1"/>
    <property type="molecule type" value="Genomic_DNA"/>
</dbReference>
<comment type="caution">
    <text evidence="1">The sequence shown here is derived from an EMBL/GenBank/DDBJ whole genome shotgun (WGS) entry which is preliminary data.</text>
</comment>
<organism evidence="1 2">
    <name type="scientific">Diversispora epigaea</name>
    <dbReference type="NCBI Taxonomy" id="1348612"/>
    <lineage>
        <taxon>Eukaryota</taxon>
        <taxon>Fungi</taxon>
        <taxon>Fungi incertae sedis</taxon>
        <taxon>Mucoromycota</taxon>
        <taxon>Glomeromycotina</taxon>
        <taxon>Glomeromycetes</taxon>
        <taxon>Diversisporales</taxon>
        <taxon>Diversisporaceae</taxon>
        <taxon>Diversispora</taxon>
    </lineage>
</organism>
<dbReference type="Proteomes" id="UP000266861">
    <property type="component" value="Unassembled WGS sequence"/>
</dbReference>
<gene>
    <name evidence="1" type="ORF">Glove_349g34</name>
</gene>
<evidence type="ECO:0000313" key="1">
    <source>
        <dbReference type="EMBL" id="RHZ61250.1"/>
    </source>
</evidence>
<keyword evidence="2" id="KW-1185">Reference proteome</keyword>
<dbReference type="AlphaFoldDB" id="A0A397HLF7"/>
<protein>
    <submittedName>
        <fullName evidence="1">Uncharacterized protein</fullName>
    </submittedName>
</protein>
<name>A0A397HLF7_9GLOM</name>
<accession>A0A397HLF7</accession>